<keyword evidence="3" id="KW-1185">Reference proteome</keyword>
<reference evidence="2 3" key="2">
    <citation type="submission" date="2020-01" db="EMBL/GenBank/DDBJ databases">
        <title>Microvirga sp. nov., an arsenate reduction bacterium isolated from Tibet hotspring sediments.</title>
        <authorList>
            <person name="Xian W.-D."/>
            <person name="Li W.-J."/>
        </authorList>
    </citation>
    <scope>NUCLEOTIDE SEQUENCE [LARGE SCALE GENOMIC DNA]</scope>
    <source>
        <strain evidence="2 3">KCTC 23863</strain>
    </source>
</reference>
<evidence type="ECO:0000313" key="2">
    <source>
        <dbReference type="EMBL" id="MXQ11752.1"/>
    </source>
</evidence>
<dbReference type="EMBL" id="WURB01000005">
    <property type="protein sequence ID" value="MXQ11752.1"/>
    <property type="molecule type" value="Genomic_DNA"/>
</dbReference>
<dbReference type="PANTHER" id="PTHR31157">
    <property type="entry name" value="SCP DOMAIN-CONTAINING PROTEIN"/>
    <property type="match status" value="1"/>
</dbReference>
<feature type="domain" description="SCP" evidence="1">
    <location>
        <begin position="40"/>
        <end position="164"/>
    </location>
</feature>
<dbReference type="CDD" id="cd05379">
    <property type="entry name" value="CAP_bacterial"/>
    <property type="match status" value="1"/>
</dbReference>
<feature type="domain" description="SCP" evidence="1">
    <location>
        <begin position="194"/>
        <end position="309"/>
    </location>
</feature>
<dbReference type="InterPro" id="IPR014044">
    <property type="entry name" value="CAP_dom"/>
</dbReference>
<dbReference type="Proteomes" id="UP000436483">
    <property type="component" value="Unassembled WGS sequence"/>
</dbReference>
<dbReference type="OrthoDB" id="419320at2"/>
<proteinExistence type="predicted"/>
<evidence type="ECO:0000313" key="3">
    <source>
        <dbReference type="Proteomes" id="UP000436483"/>
    </source>
</evidence>
<dbReference type="SUPFAM" id="SSF55797">
    <property type="entry name" value="PR-1-like"/>
    <property type="match status" value="2"/>
</dbReference>
<dbReference type="InterPro" id="IPR035940">
    <property type="entry name" value="CAP_sf"/>
</dbReference>
<protein>
    <recommendedName>
        <fullName evidence="1">SCP domain-containing protein</fullName>
    </recommendedName>
</protein>
<dbReference type="Pfam" id="PF00188">
    <property type="entry name" value="CAP"/>
    <property type="match status" value="2"/>
</dbReference>
<name>A0A7X3MR99_9HYPH</name>
<dbReference type="RefSeq" id="WP_160884327.1">
    <property type="nucleotide sequence ID" value="NZ_WURB01000005.1"/>
</dbReference>
<gene>
    <name evidence="2" type="ORF">GR328_09840</name>
</gene>
<evidence type="ECO:0000259" key="1">
    <source>
        <dbReference type="Pfam" id="PF00188"/>
    </source>
</evidence>
<comment type="caution">
    <text evidence="2">The sequence shown here is derived from an EMBL/GenBank/DDBJ whole genome shotgun (WGS) entry which is preliminary data.</text>
</comment>
<dbReference type="AlphaFoldDB" id="A0A7X3MR99"/>
<reference evidence="2 3" key="1">
    <citation type="submission" date="2019-12" db="EMBL/GenBank/DDBJ databases">
        <authorList>
            <person name="Yuan C.-G."/>
        </authorList>
    </citation>
    <scope>NUCLEOTIDE SEQUENCE [LARGE SCALE GENOMIC DNA]</scope>
    <source>
        <strain evidence="2 3">KCTC 23863</strain>
    </source>
</reference>
<sequence length="319" mass="34854">MTHLGPIASVLIVAMNFVDFPGPTIAAETGSLDRLRHKALELVNRERQEHGLPLLSLGPALNEAAQSHAKDMLQRKYYAHSSPEGDTVADRYTNAGGSRWHVTAENIARCQGCPVPPTEERVERLHRGWMDSPPHRENILRRGLDRFGFGIIADSGEALYAVQTFAGTGTPREMQAGRASPVTEAEEQTALALQPINRERRANGREPLRADPALVRAASNVVPRGSQDTADLDVQGRLSDVLPADASPNWRSWTAIVGRCGGCGTEPTDADIRYFVSQWLEDPGYRTRLLSRDLTHFGLALQANGDGLKTASAVLGQRR</sequence>
<accession>A0A7X3MR99</accession>
<dbReference type="Gene3D" id="3.40.33.10">
    <property type="entry name" value="CAP"/>
    <property type="match status" value="2"/>
</dbReference>
<organism evidence="2 3">
    <name type="scientific">Microvirga makkahensis</name>
    <dbReference type="NCBI Taxonomy" id="1128670"/>
    <lineage>
        <taxon>Bacteria</taxon>
        <taxon>Pseudomonadati</taxon>
        <taxon>Pseudomonadota</taxon>
        <taxon>Alphaproteobacteria</taxon>
        <taxon>Hyphomicrobiales</taxon>
        <taxon>Methylobacteriaceae</taxon>
        <taxon>Microvirga</taxon>
    </lineage>
</organism>
<dbReference type="PANTHER" id="PTHR31157:SF1">
    <property type="entry name" value="SCP DOMAIN-CONTAINING PROTEIN"/>
    <property type="match status" value="1"/>
</dbReference>